<feature type="region of interest" description="Disordered" evidence="1">
    <location>
        <begin position="154"/>
        <end position="179"/>
    </location>
</feature>
<dbReference type="EMBL" id="AQGS01001127">
    <property type="protein sequence ID" value="EPS35508.1"/>
    <property type="molecule type" value="Genomic_DNA"/>
</dbReference>
<organism evidence="2 3">
    <name type="scientific">Dactylellina haptotyla (strain CBS 200.50)</name>
    <name type="common">Nematode-trapping fungus</name>
    <name type="synonym">Monacrosporium haptotylum</name>
    <dbReference type="NCBI Taxonomy" id="1284197"/>
    <lineage>
        <taxon>Eukaryota</taxon>
        <taxon>Fungi</taxon>
        <taxon>Dikarya</taxon>
        <taxon>Ascomycota</taxon>
        <taxon>Pezizomycotina</taxon>
        <taxon>Orbiliomycetes</taxon>
        <taxon>Orbiliales</taxon>
        <taxon>Orbiliaceae</taxon>
        <taxon>Dactylellina</taxon>
    </lineage>
</organism>
<evidence type="ECO:0000313" key="2">
    <source>
        <dbReference type="EMBL" id="EPS35508.1"/>
    </source>
</evidence>
<accession>S8B8X6</accession>
<dbReference type="HOGENOM" id="CLU_478975_0_0_1"/>
<feature type="region of interest" description="Disordered" evidence="1">
    <location>
        <begin position="473"/>
        <end position="500"/>
    </location>
</feature>
<reference evidence="3" key="2">
    <citation type="submission" date="2013-04" db="EMBL/GenBank/DDBJ databases">
        <title>Genomic mechanisms accounting for the adaptation to parasitism in nematode-trapping fungi.</title>
        <authorList>
            <person name="Ahren D.G."/>
        </authorList>
    </citation>
    <scope>NUCLEOTIDE SEQUENCE [LARGE SCALE GENOMIC DNA]</scope>
    <source>
        <strain evidence="3">CBS 200.50</strain>
    </source>
</reference>
<feature type="compositionally biased region" description="Acidic residues" evidence="1">
    <location>
        <begin position="484"/>
        <end position="497"/>
    </location>
</feature>
<comment type="caution">
    <text evidence="2">The sequence shown here is derived from an EMBL/GenBank/DDBJ whole genome shotgun (WGS) entry which is preliminary data.</text>
</comment>
<feature type="region of interest" description="Disordered" evidence="1">
    <location>
        <begin position="30"/>
        <end position="55"/>
    </location>
</feature>
<dbReference type="Proteomes" id="UP000015100">
    <property type="component" value="Unassembled WGS sequence"/>
</dbReference>
<reference evidence="2 3" key="1">
    <citation type="journal article" date="2013" name="PLoS Genet.">
        <title>Genomic mechanisms accounting for the adaptation to parasitism in nematode-trapping fungi.</title>
        <authorList>
            <person name="Meerupati T."/>
            <person name="Andersson K.M."/>
            <person name="Friman E."/>
            <person name="Kumar D."/>
            <person name="Tunlid A."/>
            <person name="Ahren D."/>
        </authorList>
    </citation>
    <scope>NUCLEOTIDE SEQUENCE [LARGE SCALE GENOMIC DNA]</scope>
    <source>
        <strain evidence="2 3">CBS 200.50</strain>
    </source>
</reference>
<dbReference type="AlphaFoldDB" id="S8B8X6"/>
<feature type="region of interest" description="Disordered" evidence="1">
    <location>
        <begin position="68"/>
        <end position="91"/>
    </location>
</feature>
<gene>
    <name evidence="2" type="ORF">H072_11116</name>
</gene>
<dbReference type="OrthoDB" id="5282050at2759"/>
<feature type="region of interest" description="Disordered" evidence="1">
    <location>
        <begin position="546"/>
        <end position="569"/>
    </location>
</feature>
<feature type="compositionally biased region" description="Low complexity" evidence="1">
    <location>
        <begin position="71"/>
        <end position="80"/>
    </location>
</feature>
<sequence>MPDSLSGSTAVNSVHRLTPPMFNDLGILDETRDDFRSPSPFFIPPPGSPGSEPSELALVNSRAHYEEVDFSSSPGSVSGSETTDLARRFQPGSPNELCNRFGDLSFQAVVSSTPPEIENGSNGVSILDIPLPLPQIRGDPNPLDISTLVGIDHSVESDHDTPRPPIPPPSLVSPGDRSPQIPWEEIQTRMKDAYDNRLDNGLLDCLLVQNTDDFIFFDIKFTHIGDYLEIRHSRTPVQFCFMDFNGDLIYQANLAMFDPRNGREIVTMHQWVCLISDYQNTGAMSRRWYNEARVQDAIYTMRGYFWSKDIPRKTIWQIKTDLAALRLRHKILFSHDGSLITYDLLRGLLPDGVLPPRLLTMSSHKIIKLILPTMPRDLYGFYYHIVDLNTFADPSNPVLHKHIATEDAMYTRQIFEFFIKAWRAFQTNGGRPLAEHPNRLVDVWDGFPPDSPFFGPVGLSDDDEDRGMSLSEVEAWDSDRKREEEEEEELAGMGDDDGGVKVDVQVDAGSDEHLDTTARAINSNFIAKGSNSNGAVIVIDGCESDQADAEGYHTPPEIRGSDISSSASH</sequence>
<proteinExistence type="predicted"/>
<evidence type="ECO:0000256" key="1">
    <source>
        <dbReference type="SAM" id="MobiDB-lite"/>
    </source>
</evidence>
<keyword evidence="3" id="KW-1185">Reference proteome</keyword>
<protein>
    <submittedName>
        <fullName evidence="2">Uncharacterized protein</fullName>
    </submittedName>
</protein>
<name>S8B8X6_DACHA</name>
<evidence type="ECO:0000313" key="3">
    <source>
        <dbReference type="Proteomes" id="UP000015100"/>
    </source>
</evidence>